<reference evidence="1" key="1">
    <citation type="journal article" date="2021" name="Proc. Natl. Acad. Sci. U.S.A.">
        <title>A Catalog of Tens of Thousands of Viruses from Human Metagenomes Reveals Hidden Associations with Chronic Diseases.</title>
        <authorList>
            <person name="Tisza M.J."/>
            <person name="Buck C.B."/>
        </authorList>
    </citation>
    <scope>NUCLEOTIDE SEQUENCE</scope>
    <source>
        <strain evidence="1">CtD2Q91</strain>
    </source>
</reference>
<dbReference type="NCBIfam" id="TIGR01560">
    <property type="entry name" value="put_DNA_pack"/>
    <property type="match status" value="1"/>
</dbReference>
<accession>A0A8S5PPR8</accession>
<dbReference type="Gene3D" id="1.10.3230.30">
    <property type="entry name" value="Phage gp6-like head-tail connector protein"/>
    <property type="match status" value="1"/>
</dbReference>
<name>A0A8S5PPR8_9CAUD</name>
<organism evidence="1">
    <name type="scientific">Siphoviridae sp. ctD2Q91</name>
    <dbReference type="NCBI Taxonomy" id="2825383"/>
    <lineage>
        <taxon>Viruses</taxon>
        <taxon>Duplodnaviria</taxon>
        <taxon>Heunggongvirae</taxon>
        <taxon>Uroviricota</taxon>
        <taxon>Caudoviricetes</taxon>
    </lineage>
</organism>
<proteinExistence type="predicted"/>
<evidence type="ECO:0000313" key="1">
    <source>
        <dbReference type="EMBL" id="DAE08517.1"/>
    </source>
</evidence>
<protein>
    <recommendedName>
        <fullName evidence="2">Phage gp6-like head-tail connector protein</fullName>
    </recommendedName>
</protein>
<dbReference type="CDD" id="cd08054">
    <property type="entry name" value="gp6"/>
    <property type="match status" value="1"/>
</dbReference>
<evidence type="ECO:0008006" key="2">
    <source>
        <dbReference type="Google" id="ProtNLM"/>
    </source>
</evidence>
<dbReference type="InterPro" id="IPR006450">
    <property type="entry name" value="Phage_HK97_gp6-like"/>
</dbReference>
<dbReference type="EMBL" id="BK015471">
    <property type="protein sequence ID" value="DAE08517.1"/>
    <property type="molecule type" value="Genomic_DNA"/>
</dbReference>
<sequence>MLTSEKLADIADYCKVDADDAQLPGFAAAAQGYLQGAGVSEPEAGTPRAEIYIQCIKYQVLAMYDRREGTVDGTVSENPVFRQMLNQLKMSNPVPKSGTGEDEEKT</sequence>